<evidence type="ECO:0000256" key="3">
    <source>
        <dbReference type="ARBA" id="ARBA00022723"/>
    </source>
</evidence>
<comment type="cofactor">
    <cofactor evidence="1">
        <name>Mg(2+)</name>
        <dbReference type="ChEBI" id="CHEBI:18420"/>
    </cofactor>
</comment>
<dbReference type="RefSeq" id="XP_013074657.2">
    <property type="nucleotide sequence ID" value="XM_013219203.2"/>
</dbReference>
<keyword evidence="3" id="KW-0479">Metal-binding</keyword>
<dbReference type="Gene3D" id="3.40.50.1000">
    <property type="entry name" value="HAD superfamily/HAD-like"/>
    <property type="match status" value="1"/>
</dbReference>
<dbReference type="InterPro" id="IPR036412">
    <property type="entry name" value="HAD-like_sf"/>
</dbReference>
<dbReference type="InterPro" id="IPR050155">
    <property type="entry name" value="HAD-like_hydrolase_sf"/>
</dbReference>
<dbReference type="Pfam" id="PF00702">
    <property type="entry name" value="Hydrolase"/>
    <property type="match status" value="1"/>
</dbReference>
<dbReference type="SFLD" id="SFLDS00003">
    <property type="entry name" value="Haloacid_Dehalogenase"/>
    <property type="match status" value="1"/>
</dbReference>
<dbReference type="SFLD" id="SFLDG01129">
    <property type="entry name" value="C1.5:_HAD__Beta-PGM__Phosphata"/>
    <property type="match status" value="1"/>
</dbReference>
<dbReference type="OrthoDB" id="40579at2759"/>
<dbReference type="AlphaFoldDB" id="A0A2C9JNE1"/>
<dbReference type="GO" id="GO:0005829">
    <property type="term" value="C:cytosol"/>
    <property type="evidence" value="ECO:0007669"/>
    <property type="project" value="TreeGrafter"/>
</dbReference>
<evidence type="ECO:0000256" key="4">
    <source>
        <dbReference type="ARBA" id="ARBA00022801"/>
    </source>
</evidence>
<dbReference type="EnsemblMetazoa" id="BGLB005256-RB">
    <property type="protein sequence ID" value="BGLB005256-PB"/>
    <property type="gene ID" value="BGLB005256"/>
</dbReference>
<evidence type="ECO:0000313" key="8">
    <source>
        <dbReference type="Proteomes" id="UP000076420"/>
    </source>
</evidence>
<name>A0A2C9JNE1_BIOGL</name>
<dbReference type="Gene3D" id="1.10.150.240">
    <property type="entry name" value="Putative phosphatase, domain 2"/>
    <property type="match status" value="1"/>
</dbReference>
<evidence type="ECO:0008006" key="9">
    <source>
        <dbReference type="Google" id="ProtNLM"/>
    </source>
</evidence>
<accession>A0A2C9JNE1</accession>
<dbReference type="InterPro" id="IPR023198">
    <property type="entry name" value="PGP-like_dom2"/>
</dbReference>
<keyword evidence="4" id="KW-0378">Hydrolase</keyword>
<evidence type="ECO:0000256" key="2">
    <source>
        <dbReference type="ARBA" id="ARBA00011738"/>
    </source>
</evidence>
<dbReference type="InterPro" id="IPR006323">
    <property type="entry name" value="Phosphonoacetald_hydro"/>
</dbReference>
<dbReference type="InterPro" id="IPR023214">
    <property type="entry name" value="HAD_sf"/>
</dbReference>
<dbReference type="PANTHER" id="PTHR43434:SF19">
    <property type="entry name" value="PHOSPHONOACETALDEHYDE HYDROLASE"/>
    <property type="match status" value="1"/>
</dbReference>
<proteinExistence type="inferred from homology"/>
<dbReference type="STRING" id="6526.A0A2C9JNE1"/>
<dbReference type="FunFam" id="1.10.150.240:FF:000006">
    <property type="entry name" value="Phosphonoacetaldehyde hydrolase"/>
    <property type="match status" value="1"/>
</dbReference>
<dbReference type="VEuPathDB" id="VectorBase:BGLAX_039972"/>
<dbReference type="GO" id="GO:0006281">
    <property type="term" value="P:DNA repair"/>
    <property type="evidence" value="ECO:0007669"/>
    <property type="project" value="TreeGrafter"/>
</dbReference>
<dbReference type="KEGG" id="bgt:106061132"/>
<dbReference type="GO" id="GO:0046872">
    <property type="term" value="F:metal ion binding"/>
    <property type="evidence" value="ECO:0007669"/>
    <property type="project" value="UniProtKB-KW"/>
</dbReference>
<evidence type="ECO:0000256" key="6">
    <source>
        <dbReference type="ARBA" id="ARBA00023270"/>
    </source>
</evidence>
<gene>
    <name evidence="7" type="primary">106061132</name>
</gene>
<reference evidence="7" key="1">
    <citation type="submission" date="2020-05" db="UniProtKB">
        <authorList>
            <consortium name="EnsemblMetazoa"/>
        </authorList>
    </citation>
    <scope>IDENTIFICATION</scope>
    <source>
        <strain evidence="7">BB02</strain>
    </source>
</reference>
<evidence type="ECO:0000256" key="1">
    <source>
        <dbReference type="ARBA" id="ARBA00001946"/>
    </source>
</evidence>
<dbReference type="GO" id="GO:0050194">
    <property type="term" value="F:phosphonoacetaldehyde hydrolase activity"/>
    <property type="evidence" value="ECO:0007669"/>
    <property type="project" value="InterPro"/>
</dbReference>
<evidence type="ECO:0000313" key="7">
    <source>
        <dbReference type="EnsemblMetazoa" id="BGLB005256-PB"/>
    </source>
</evidence>
<evidence type="ECO:0000256" key="5">
    <source>
        <dbReference type="ARBA" id="ARBA00022842"/>
    </source>
</evidence>
<dbReference type="HAMAP" id="MF_01375">
    <property type="entry name" value="PhnX"/>
    <property type="match status" value="1"/>
</dbReference>
<dbReference type="PANTHER" id="PTHR43434">
    <property type="entry name" value="PHOSPHOGLYCOLATE PHOSPHATASE"/>
    <property type="match status" value="1"/>
</dbReference>
<keyword evidence="6" id="KW-0704">Schiff base</keyword>
<dbReference type="GO" id="GO:0019700">
    <property type="term" value="P:organic phosphonate catabolic process"/>
    <property type="evidence" value="ECO:0007669"/>
    <property type="project" value="InterPro"/>
</dbReference>
<dbReference type="NCBIfam" id="TIGR01422">
    <property type="entry name" value="phosphonatase"/>
    <property type="match status" value="1"/>
</dbReference>
<dbReference type="EnsemblMetazoa" id="BGLB005256-RC">
    <property type="protein sequence ID" value="BGLB005256-PC"/>
    <property type="gene ID" value="BGLB005256"/>
</dbReference>
<organism evidence="7 8">
    <name type="scientific">Biomphalaria glabrata</name>
    <name type="common">Bloodfluke planorb</name>
    <name type="synonym">Freshwater snail</name>
    <dbReference type="NCBI Taxonomy" id="6526"/>
    <lineage>
        <taxon>Eukaryota</taxon>
        <taxon>Metazoa</taxon>
        <taxon>Spiralia</taxon>
        <taxon>Lophotrochozoa</taxon>
        <taxon>Mollusca</taxon>
        <taxon>Gastropoda</taxon>
        <taxon>Heterobranchia</taxon>
        <taxon>Euthyneura</taxon>
        <taxon>Panpulmonata</taxon>
        <taxon>Hygrophila</taxon>
        <taxon>Lymnaeoidea</taxon>
        <taxon>Planorbidae</taxon>
        <taxon>Biomphalaria</taxon>
    </lineage>
</organism>
<protein>
    <recommendedName>
        <fullName evidence="9">Phosphonoacetaldehyde hydrolase</fullName>
    </recommendedName>
</protein>
<dbReference type="SUPFAM" id="SSF56784">
    <property type="entry name" value="HAD-like"/>
    <property type="match status" value="1"/>
</dbReference>
<dbReference type="Proteomes" id="UP000076420">
    <property type="component" value="Unassembled WGS sequence"/>
</dbReference>
<keyword evidence="5" id="KW-0460">Magnesium</keyword>
<dbReference type="GO" id="GO:0008967">
    <property type="term" value="F:phosphoglycolate phosphatase activity"/>
    <property type="evidence" value="ECO:0007669"/>
    <property type="project" value="TreeGrafter"/>
</dbReference>
<dbReference type="VEuPathDB" id="VectorBase:BGLB005256"/>
<sequence length="281" mass="30910">MSSLFKYTRKYVGPVRACILDWSGTTIDKYVLAPALVFVEVFRKHGVAITMPEARAPMGVRKDMHIKAILEMPEVRAKWKSVHGNFPTQADADKLYGDLVPMQLGVLLKYTELIPECAGAVDTLRKEFGCKIGVTTGFTRSMVNVLLPEAKRQGFVPDADVAGDDVVNGSRPKPFMLYANLDAMDVPNIQSVVKVDDTTNGVEEALSAGCWGVGVARYSNYMNINSLEEEKCLSEAEIKTRLQRTRDILTKAGAHYVIDTLAELPSVVSDINARLAKGEKP</sequence>
<comment type="subunit">
    <text evidence="2">Homodimer.</text>
</comment>